<evidence type="ECO:0000256" key="1">
    <source>
        <dbReference type="ARBA" id="ARBA00022614"/>
    </source>
</evidence>
<keyword evidence="4" id="KW-1133">Transmembrane helix</keyword>
<protein>
    <recommendedName>
        <fullName evidence="7">TIR domain-containing protein</fullName>
    </recommendedName>
</protein>
<dbReference type="Gene3D" id="3.40.50.10140">
    <property type="entry name" value="Toll/interleukin-1 receptor homology (TIR) domain"/>
    <property type="match status" value="1"/>
</dbReference>
<dbReference type="PANTHER" id="PTHR24366">
    <property type="entry name" value="IG(IMMUNOGLOBULIN) AND LRR(LEUCINE RICH REPEAT) DOMAINS"/>
    <property type="match status" value="1"/>
</dbReference>
<dbReference type="EMBL" id="JAWDGP010003066">
    <property type="protein sequence ID" value="KAK3777613.1"/>
    <property type="molecule type" value="Genomic_DNA"/>
</dbReference>
<dbReference type="FunFam" id="3.80.10.10:FF:001164">
    <property type="entry name" value="GH01279p"/>
    <property type="match status" value="1"/>
</dbReference>
<keyword evidence="1" id="KW-0433">Leucine-rich repeat</keyword>
<accession>A0AAE1DQ34</accession>
<sequence length="1077" mass="122838">MSRKVDLEKVPNLRRQPNHERQVYRKVNNKLPFYPKYRPTLIQGSFLKAKVNGRKPSMGHNGIRHAKTHISHGPNLCPEPCNCIFRSDNTISLVDCSSKGLIEIPSLPLTSETVYLQNNNINTISCHSFAHLELLTELNLSRNKIRVVAGCSLAPLASLRYLNLSNCILEILQPGAFSNLSKLLTLDLSMNKISNIDGNIFLNMSRLINLTLYRNHLSKIKNGSFQGLVSLRFLSLQRNLLKYVAKTFEPRAFEGLSSLKILHLQGNQNDLPDEFTYPDQALSILPWLQQLRLDGQPRPLGPGFASLSNLSLLDFSTDHEHDVESFCIMNEAMPSNFFANLATRQPLDLNMSSCSISKIPPDAFRFVPNIHTLDLSGNHYLGINGFEEGSKGLQNSTLTILNLSHVVKPGRLIFIKSTTFMYLSNTPLRVLILDECQLYKISPEAMSYLPRTIELISLQDNKIQYGEFLESLVSLYNLRIFKATKQLHYSQRHISFTNTTEYSLINSLNTLTNRSLPIDKYADRNELFTSSERDVEIDTETKRKANGTFISRAKTLKHNHFCDDLSIQTESFDSTIAPLPHKLEYLYASDINTKYNIPSIQVVNNKVLKYFDYSKNGAKCFGGPLTGVPSLQHLDLSYNWCLRVSPFMFSDMPSLTTLLLHHNVLGQSLYDDVKGVTFSALRNLRTLDLSYNAIKELSSQAFTQNPNLQTLNLSHNELSYFHPCLDSIRKLEKLDLSENNLEELSETSCRQFVDLKMRNANFSVRIRGNKLKCDCGNILFLRLLLDHPEIFHDIHLFHCYLADGSKLSYDHLEKFALELEMKCVAETTFTIVLTSFITMSALVLIISVYHYKRWQWKYLYYLGKSRLHIGSTFVTYRPVAHTFVTYDQEERPCRNLLRDTILPGLRHLGISHILGEVDFSGGPLTSSIAGAIASTRKTLVFFSKNMFQDFYRELEINLAIMHELHMRRRILVPVLLLQCGKGFTTHETDACDQSGTPLPSLEDDEEENDREEAYLPISQLRHDAGQVSRQDSPMQLVRSFPREISVFLQGQAHRCLIYDGGSEQFWSCLKEALFDEC</sequence>
<keyword evidence="4" id="KW-0812">Transmembrane</keyword>
<dbReference type="PANTHER" id="PTHR24366:SF96">
    <property type="entry name" value="LEUCINE RICH REPEAT CONTAINING 53"/>
    <property type="match status" value="1"/>
</dbReference>
<evidence type="ECO:0000313" key="6">
    <source>
        <dbReference type="Proteomes" id="UP001283361"/>
    </source>
</evidence>
<organism evidence="5 6">
    <name type="scientific">Elysia crispata</name>
    <name type="common">lettuce slug</name>
    <dbReference type="NCBI Taxonomy" id="231223"/>
    <lineage>
        <taxon>Eukaryota</taxon>
        <taxon>Metazoa</taxon>
        <taxon>Spiralia</taxon>
        <taxon>Lophotrochozoa</taxon>
        <taxon>Mollusca</taxon>
        <taxon>Gastropoda</taxon>
        <taxon>Heterobranchia</taxon>
        <taxon>Euthyneura</taxon>
        <taxon>Panpulmonata</taxon>
        <taxon>Sacoglossa</taxon>
        <taxon>Placobranchoidea</taxon>
        <taxon>Plakobranchidae</taxon>
        <taxon>Elysia</taxon>
    </lineage>
</organism>
<feature type="region of interest" description="Disordered" evidence="3">
    <location>
        <begin position="987"/>
        <end position="1010"/>
    </location>
</feature>
<keyword evidence="2" id="KW-0677">Repeat</keyword>
<dbReference type="SUPFAM" id="SSF52058">
    <property type="entry name" value="L domain-like"/>
    <property type="match status" value="1"/>
</dbReference>
<gene>
    <name evidence="5" type="ORF">RRG08_021729</name>
</gene>
<comment type="caution">
    <text evidence="5">The sequence shown here is derived from an EMBL/GenBank/DDBJ whole genome shotgun (WGS) entry which is preliminary data.</text>
</comment>
<keyword evidence="4" id="KW-0472">Membrane</keyword>
<dbReference type="AlphaFoldDB" id="A0AAE1DQ34"/>
<dbReference type="PROSITE" id="PS51450">
    <property type="entry name" value="LRR"/>
    <property type="match status" value="3"/>
</dbReference>
<dbReference type="SMART" id="SM00365">
    <property type="entry name" value="LRR_SD22"/>
    <property type="match status" value="6"/>
</dbReference>
<feature type="compositionally biased region" description="Acidic residues" evidence="3">
    <location>
        <begin position="1001"/>
        <end position="1010"/>
    </location>
</feature>
<dbReference type="Gene3D" id="3.80.10.10">
    <property type="entry name" value="Ribonuclease Inhibitor"/>
    <property type="match status" value="3"/>
</dbReference>
<dbReference type="SMART" id="SM00369">
    <property type="entry name" value="LRR_TYP"/>
    <property type="match status" value="12"/>
</dbReference>
<evidence type="ECO:0000256" key="2">
    <source>
        <dbReference type="ARBA" id="ARBA00022737"/>
    </source>
</evidence>
<evidence type="ECO:0000313" key="5">
    <source>
        <dbReference type="EMBL" id="KAK3777613.1"/>
    </source>
</evidence>
<dbReference type="SUPFAM" id="SSF52200">
    <property type="entry name" value="Toll/Interleukin receptor TIR domain"/>
    <property type="match status" value="1"/>
</dbReference>
<dbReference type="Pfam" id="PF13855">
    <property type="entry name" value="LRR_8"/>
    <property type="match status" value="4"/>
</dbReference>
<dbReference type="InterPro" id="IPR003591">
    <property type="entry name" value="Leu-rich_rpt_typical-subtyp"/>
</dbReference>
<dbReference type="SUPFAM" id="SSF52047">
    <property type="entry name" value="RNI-like"/>
    <property type="match status" value="1"/>
</dbReference>
<name>A0AAE1DQ34_9GAST</name>
<dbReference type="InterPro" id="IPR032675">
    <property type="entry name" value="LRR_dom_sf"/>
</dbReference>
<evidence type="ECO:0008006" key="7">
    <source>
        <dbReference type="Google" id="ProtNLM"/>
    </source>
</evidence>
<keyword evidence="6" id="KW-1185">Reference proteome</keyword>
<evidence type="ECO:0000256" key="4">
    <source>
        <dbReference type="SAM" id="Phobius"/>
    </source>
</evidence>
<reference evidence="5" key="1">
    <citation type="journal article" date="2023" name="G3 (Bethesda)">
        <title>A reference genome for the long-term kleptoplast-retaining sea slug Elysia crispata morphotype clarki.</title>
        <authorList>
            <person name="Eastman K.E."/>
            <person name="Pendleton A.L."/>
            <person name="Shaikh M.A."/>
            <person name="Suttiyut T."/>
            <person name="Ogas R."/>
            <person name="Tomko P."/>
            <person name="Gavelis G."/>
            <person name="Widhalm J.R."/>
            <person name="Wisecaver J.H."/>
        </authorList>
    </citation>
    <scope>NUCLEOTIDE SEQUENCE</scope>
    <source>
        <strain evidence="5">ECLA1</strain>
    </source>
</reference>
<proteinExistence type="predicted"/>
<dbReference type="InterPro" id="IPR001611">
    <property type="entry name" value="Leu-rich_rpt"/>
</dbReference>
<feature type="transmembrane region" description="Helical" evidence="4">
    <location>
        <begin position="829"/>
        <end position="851"/>
    </location>
</feature>
<dbReference type="Proteomes" id="UP001283361">
    <property type="component" value="Unassembled WGS sequence"/>
</dbReference>
<dbReference type="InterPro" id="IPR035897">
    <property type="entry name" value="Toll_tir_struct_dom_sf"/>
</dbReference>
<evidence type="ECO:0000256" key="3">
    <source>
        <dbReference type="SAM" id="MobiDB-lite"/>
    </source>
</evidence>